<dbReference type="InParanoid" id="A0A6P6XWF3"/>
<protein>
    <recommendedName>
        <fullName evidence="3">glycerol kinase</fullName>
        <ecNumber evidence="3">2.7.1.30</ecNumber>
    </recommendedName>
</protein>
<comment type="pathway">
    <text evidence="1">Polyol metabolism; glycerol degradation via glycerol kinase pathway; sn-glycerol 3-phosphate from glycerol: step 1/1.</text>
</comment>
<keyword evidence="7" id="KW-1133">Transmembrane helix</keyword>
<dbReference type="UniPathway" id="UPA00618">
    <property type="reaction ID" value="UER00672"/>
</dbReference>
<dbReference type="Gene3D" id="3.30.420.40">
    <property type="match status" value="2"/>
</dbReference>
<dbReference type="PIRSF" id="PIRSF000538">
    <property type="entry name" value="GlpK"/>
    <property type="match status" value="1"/>
</dbReference>
<reference evidence="11" key="1">
    <citation type="submission" date="2025-08" db="UniProtKB">
        <authorList>
            <consortium name="RefSeq"/>
        </authorList>
    </citation>
    <scope>IDENTIFICATION</scope>
    <source>
        <strain evidence="11">Airmid</strain>
    </source>
</reference>
<dbReference type="EC" id="2.7.1.30" evidence="3"/>
<dbReference type="PROSITE" id="PS00445">
    <property type="entry name" value="FGGY_KINASES_2"/>
    <property type="match status" value="1"/>
</dbReference>
<dbReference type="Proteomes" id="UP000515146">
    <property type="component" value="Unplaced"/>
</dbReference>
<organism evidence="10 11">
    <name type="scientific">Dermatophagoides pteronyssinus</name>
    <name type="common">European house dust mite</name>
    <dbReference type="NCBI Taxonomy" id="6956"/>
    <lineage>
        <taxon>Eukaryota</taxon>
        <taxon>Metazoa</taxon>
        <taxon>Ecdysozoa</taxon>
        <taxon>Arthropoda</taxon>
        <taxon>Chelicerata</taxon>
        <taxon>Arachnida</taxon>
        <taxon>Acari</taxon>
        <taxon>Acariformes</taxon>
        <taxon>Sarcoptiformes</taxon>
        <taxon>Astigmata</taxon>
        <taxon>Psoroptidia</taxon>
        <taxon>Analgoidea</taxon>
        <taxon>Pyroglyphidae</taxon>
        <taxon>Dermatophagoidinae</taxon>
        <taxon>Dermatophagoides</taxon>
    </lineage>
</organism>
<proteinExistence type="inferred from homology"/>
<evidence type="ECO:0000256" key="5">
    <source>
        <dbReference type="ARBA" id="ARBA00022777"/>
    </source>
</evidence>
<evidence type="ECO:0000313" key="10">
    <source>
        <dbReference type="Proteomes" id="UP000515146"/>
    </source>
</evidence>
<evidence type="ECO:0000259" key="8">
    <source>
        <dbReference type="Pfam" id="PF00370"/>
    </source>
</evidence>
<evidence type="ECO:0000256" key="2">
    <source>
        <dbReference type="ARBA" id="ARBA00009156"/>
    </source>
</evidence>
<dbReference type="InterPro" id="IPR018485">
    <property type="entry name" value="FGGY_C"/>
</dbReference>
<dbReference type="GO" id="GO:0005739">
    <property type="term" value="C:mitochondrion"/>
    <property type="evidence" value="ECO:0007669"/>
    <property type="project" value="TreeGrafter"/>
</dbReference>
<evidence type="ECO:0000256" key="1">
    <source>
        <dbReference type="ARBA" id="ARBA00005190"/>
    </source>
</evidence>
<feature type="transmembrane region" description="Helical" evidence="7">
    <location>
        <begin position="517"/>
        <end position="535"/>
    </location>
</feature>
<dbReference type="GO" id="GO:0004370">
    <property type="term" value="F:glycerol kinase activity"/>
    <property type="evidence" value="ECO:0007669"/>
    <property type="project" value="UniProtKB-EC"/>
</dbReference>
<dbReference type="PANTHER" id="PTHR10196">
    <property type="entry name" value="SUGAR KINASE"/>
    <property type="match status" value="1"/>
</dbReference>
<evidence type="ECO:0000313" key="11">
    <source>
        <dbReference type="RefSeq" id="XP_027197383.1"/>
    </source>
</evidence>
<dbReference type="Pfam" id="PF02782">
    <property type="entry name" value="FGGY_C"/>
    <property type="match status" value="1"/>
</dbReference>
<keyword evidence="5 6" id="KW-0418">Kinase</keyword>
<name>A0A6P6XWF3_DERPT</name>
<dbReference type="GO" id="GO:0006641">
    <property type="term" value="P:triglyceride metabolic process"/>
    <property type="evidence" value="ECO:0007669"/>
    <property type="project" value="TreeGrafter"/>
</dbReference>
<dbReference type="Pfam" id="PF00370">
    <property type="entry name" value="FGGY_N"/>
    <property type="match status" value="1"/>
</dbReference>
<keyword evidence="10" id="KW-1185">Reference proteome</keyword>
<dbReference type="GeneID" id="113791760"/>
<dbReference type="InterPro" id="IPR043129">
    <property type="entry name" value="ATPase_NBD"/>
</dbReference>
<evidence type="ECO:0000256" key="3">
    <source>
        <dbReference type="ARBA" id="ARBA00012099"/>
    </source>
</evidence>
<evidence type="ECO:0000256" key="6">
    <source>
        <dbReference type="RuleBase" id="RU003733"/>
    </source>
</evidence>
<evidence type="ECO:0000256" key="4">
    <source>
        <dbReference type="ARBA" id="ARBA00022679"/>
    </source>
</evidence>
<keyword evidence="7" id="KW-0812">Transmembrane</keyword>
<dbReference type="InterPro" id="IPR018484">
    <property type="entry name" value="FGGY_N"/>
</dbReference>
<gene>
    <name evidence="11" type="primary">LOC113791760</name>
</gene>
<sequence length="540" mass="61608">MDEERIENLIGVIEQNANSIRFAVVSMKNGSIVAQHHVHVPCQHSQDGWLEQNPDHLFRSILEAFEVVYGNLYENQTETCVKCMTITTQRSTFIVWDKYTGDPLTNVILWLDNRSKDLIQSLNIQIDSNELKIKTGLPLLHYFMASKLLWLFKNDEKIQFANRQNRLMIGTIDSWLLWKLTGMHSTDVTNASATFLMNLEIVDWDQDLCRLFKVQKSSLPIIHPSSYTFGEIKIEPFRGVPITGMIADQQAELFGQQCLDLGDTKITFDDTCFVQQNIGPGPYSEILSRIPVKSRQKLISTIAYQLSDQQPIHYALEGSLTIAFDWLQYNLGLIGDFDEIDSLSSEENRGVYFVPAIHGLDAPYWDPNASGTIIGLSQFSRKSHLIRATLESVAHQTSDILDYMIGTESSKLIVNGKLSNINLLCQLLADISNKTIIRPDFASISLRLIGAAMLAGQAFNVNIVFQQETQDAEIFKPKITNRQREKMKESWRLAVNRSRQWINKKNFAQLQLQQKRWSMIPLVSFTMITFALLIYSQSKN</sequence>
<dbReference type="PANTHER" id="PTHR10196:SF68">
    <property type="entry name" value="GLYCEROL KINASE 5-RELATED"/>
    <property type="match status" value="1"/>
</dbReference>
<keyword evidence="4 6" id="KW-0808">Transferase</keyword>
<dbReference type="OrthoDB" id="5422795at2759"/>
<dbReference type="InterPro" id="IPR018483">
    <property type="entry name" value="Carb_kinase_FGGY_CS"/>
</dbReference>
<feature type="domain" description="Carbohydrate kinase FGGY N-terminal" evidence="8">
    <location>
        <begin position="10"/>
        <end position="255"/>
    </location>
</feature>
<dbReference type="OMA" id="IWERTNT"/>
<dbReference type="SUPFAM" id="SSF53067">
    <property type="entry name" value="Actin-like ATPase domain"/>
    <property type="match status" value="2"/>
</dbReference>
<accession>A0A6P6XWF3</accession>
<dbReference type="AlphaFoldDB" id="A0A6P6XWF3"/>
<dbReference type="GO" id="GO:0046167">
    <property type="term" value="P:glycerol-3-phosphate biosynthetic process"/>
    <property type="evidence" value="ECO:0007669"/>
    <property type="project" value="TreeGrafter"/>
</dbReference>
<dbReference type="RefSeq" id="XP_027197383.1">
    <property type="nucleotide sequence ID" value="XM_027341582.1"/>
</dbReference>
<keyword evidence="7" id="KW-0472">Membrane</keyword>
<dbReference type="GO" id="GO:0019563">
    <property type="term" value="P:glycerol catabolic process"/>
    <property type="evidence" value="ECO:0007669"/>
    <property type="project" value="UniProtKB-UniPathway"/>
</dbReference>
<evidence type="ECO:0000256" key="7">
    <source>
        <dbReference type="SAM" id="Phobius"/>
    </source>
</evidence>
<dbReference type="InterPro" id="IPR000577">
    <property type="entry name" value="Carb_kinase_FGGY"/>
</dbReference>
<feature type="domain" description="Carbohydrate kinase FGGY C-terminal" evidence="9">
    <location>
        <begin position="310"/>
        <end position="458"/>
    </location>
</feature>
<dbReference type="KEGG" id="dpte:113791760"/>
<evidence type="ECO:0000259" key="9">
    <source>
        <dbReference type="Pfam" id="PF02782"/>
    </source>
</evidence>
<comment type="similarity">
    <text evidence="2 6">Belongs to the FGGY kinase family.</text>
</comment>